<evidence type="ECO:0000259" key="7">
    <source>
        <dbReference type="PROSITE" id="PS50123"/>
    </source>
</evidence>
<dbReference type="InterPro" id="IPR029063">
    <property type="entry name" value="SAM-dependent_MTases_sf"/>
</dbReference>
<comment type="catalytic activity">
    <reaction evidence="1 5">
        <text>L-glutamyl-[protein] + S-adenosyl-L-methionine = [protein]-L-glutamate 5-O-methyl ester + S-adenosyl-L-homocysteine</text>
        <dbReference type="Rhea" id="RHEA:24452"/>
        <dbReference type="Rhea" id="RHEA-COMP:10208"/>
        <dbReference type="Rhea" id="RHEA-COMP:10311"/>
        <dbReference type="ChEBI" id="CHEBI:29973"/>
        <dbReference type="ChEBI" id="CHEBI:57856"/>
        <dbReference type="ChEBI" id="CHEBI:59789"/>
        <dbReference type="ChEBI" id="CHEBI:82795"/>
        <dbReference type="EC" id="2.1.1.80"/>
    </reaction>
</comment>
<dbReference type="KEGG" id="thig:FE785_07175"/>
<dbReference type="AlphaFoldDB" id="A0A4P9K7T5"/>
<dbReference type="PIRSF" id="PIRSF000410">
    <property type="entry name" value="CheR"/>
    <property type="match status" value="1"/>
</dbReference>
<dbReference type="InterPro" id="IPR036804">
    <property type="entry name" value="CheR_N_sf"/>
</dbReference>
<sequence length="279" mass="32354">MNEREFDFQEKDFQRIKNIVYDFAGIDLNDSKKNLVYNRLSKRIRFLNLSSFSSYIDYVDKMGEDEFVHLINAITTNLTFFFRENHHFEYLGNKVIPELLKKNAGRKRIRIWSAGCSTGEEPYSIAVVIKETVPADWDAKVIATDLDSNVVQTGMRGVYDIDRLKGVPEARKKRWFLKGTGANTGKVKVKPELQKVIQFGQLNLMQDWPIEEGIDVIFCRNVVIYFDKPTQTKLFNRYADKLVDDGHLFIGHSESLYKICDRFELLGQTIYKKINAPSA</sequence>
<keyword evidence="4 5" id="KW-0949">S-adenosyl-L-methionine</keyword>
<dbReference type="PANTHER" id="PTHR24422">
    <property type="entry name" value="CHEMOTAXIS PROTEIN METHYLTRANSFERASE"/>
    <property type="match status" value="1"/>
</dbReference>
<dbReference type="SMART" id="SM00138">
    <property type="entry name" value="MeTrc"/>
    <property type="match status" value="1"/>
</dbReference>
<feature type="binding site" evidence="6">
    <location>
        <position position="79"/>
    </location>
    <ligand>
        <name>S-adenosyl-L-methionine</name>
        <dbReference type="ChEBI" id="CHEBI:59789"/>
    </ligand>
</feature>
<evidence type="ECO:0000256" key="4">
    <source>
        <dbReference type="ARBA" id="ARBA00022691"/>
    </source>
</evidence>
<evidence type="ECO:0000256" key="2">
    <source>
        <dbReference type="ARBA" id="ARBA00022603"/>
    </source>
</evidence>
<dbReference type="RefSeq" id="WP_138565101.1">
    <property type="nucleotide sequence ID" value="NZ_CP040602.1"/>
</dbReference>
<feature type="binding site" evidence="6">
    <location>
        <position position="83"/>
    </location>
    <ligand>
        <name>S-adenosyl-L-methionine</name>
        <dbReference type="ChEBI" id="CHEBI:59789"/>
    </ligand>
</feature>
<keyword evidence="3 5" id="KW-0808">Transferase</keyword>
<evidence type="ECO:0000256" key="3">
    <source>
        <dbReference type="ARBA" id="ARBA00022679"/>
    </source>
</evidence>
<dbReference type="InterPro" id="IPR000780">
    <property type="entry name" value="CheR_MeTrfase"/>
</dbReference>
<dbReference type="Pfam" id="PF03705">
    <property type="entry name" value="CheR_N"/>
    <property type="match status" value="1"/>
</dbReference>
<evidence type="ECO:0000313" key="8">
    <source>
        <dbReference type="EMBL" id="QCU90426.1"/>
    </source>
</evidence>
<dbReference type="InterPro" id="IPR050903">
    <property type="entry name" value="Bact_Chemotaxis_MeTrfase"/>
</dbReference>
<evidence type="ECO:0000256" key="1">
    <source>
        <dbReference type="ARBA" id="ARBA00001541"/>
    </source>
</evidence>
<dbReference type="Gene3D" id="1.10.155.10">
    <property type="entry name" value="Chemotaxis receptor methyltransferase CheR, N-terminal domain"/>
    <property type="match status" value="1"/>
</dbReference>
<feature type="binding site" evidence="6">
    <location>
        <begin position="203"/>
        <end position="204"/>
    </location>
    <ligand>
        <name>S-adenosyl-L-methionine</name>
        <dbReference type="ChEBI" id="CHEBI:59789"/>
    </ligand>
</feature>
<dbReference type="Proteomes" id="UP000304864">
    <property type="component" value="Chromosome"/>
</dbReference>
<dbReference type="OrthoDB" id="9816309at2"/>
<name>A0A4P9K7T5_9GAMM</name>
<evidence type="ECO:0000256" key="5">
    <source>
        <dbReference type="PIRNR" id="PIRNR000410"/>
    </source>
</evidence>
<dbReference type="Gene3D" id="3.40.50.150">
    <property type="entry name" value="Vaccinia Virus protein VP39"/>
    <property type="match status" value="1"/>
</dbReference>
<dbReference type="InterPro" id="IPR022641">
    <property type="entry name" value="CheR_N"/>
</dbReference>
<dbReference type="PRINTS" id="PR00996">
    <property type="entry name" value="CHERMTFRASE"/>
</dbReference>
<protein>
    <recommendedName>
        <fullName evidence="5">Chemotaxis protein methyltransferase</fullName>
        <ecNumber evidence="5">2.1.1.80</ecNumber>
    </recommendedName>
</protein>
<dbReference type="GO" id="GO:0032259">
    <property type="term" value="P:methylation"/>
    <property type="evidence" value="ECO:0007669"/>
    <property type="project" value="UniProtKB-KW"/>
</dbReference>
<dbReference type="Pfam" id="PF01739">
    <property type="entry name" value="CheR"/>
    <property type="match status" value="1"/>
</dbReference>
<keyword evidence="9" id="KW-1185">Reference proteome</keyword>
<evidence type="ECO:0000256" key="6">
    <source>
        <dbReference type="PIRSR" id="PIRSR000410-1"/>
    </source>
</evidence>
<gene>
    <name evidence="8" type="ORF">FE785_07175</name>
</gene>
<reference evidence="8 9" key="1">
    <citation type="submission" date="2019-05" db="EMBL/GenBank/DDBJ databases">
        <title>Thiomicrorhabdus sediminis sp. nov, a novel sulfur-oxidizing bacterium isolated from coastal sediment.</title>
        <authorList>
            <person name="Liu X."/>
        </authorList>
    </citation>
    <scope>NUCLEOTIDE SEQUENCE [LARGE SCALE GENOMIC DNA]</scope>
    <source>
        <strain evidence="8 9">G1</strain>
    </source>
</reference>
<dbReference type="InterPro" id="IPR022642">
    <property type="entry name" value="CheR_C"/>
</dbReference>
<feature type="binding site" evidence="6">
    <location>
        <position position="145"/>
    </location>
    <ligand>
        <name>S-adenosyl-L-methionine</name>
        <dbReference type="ChEBI" id="CHEBI:59789"/>
    </ligand>
</feature>
<dbReference type="EMBL" id="CP040602">
    <property type="protein sequence ID" value="QCU90426.1"/>
    <property type="molecule type" value="Genomic_DNA"/>
</dbReference>
<dbReference type="SUPFAM" id="SSF53335">
    <property type="entry name" value="S-adenosyl-L-methionine-dependent methyltransferases"/>
    <property type="match status" value="1"/>
</dbReference>
<dbReference type="PROSITE" id="PS50123">
    <property type="entry name" value="CHER"/>
    <property type="match status" value="1"/>
</dbReference>
<feature type="binding site" evidence="6">
    <location>
        <position position="77"/>
    </location>
    <ligand>
        <name>S-adenosyl-L-methionine</name>
        <dbReference type="ChEBI" id="CHEBI:59789"/>
    </ligand>
</feature>
<dbReference type="EC" id="2.1.1.80" evidence="5"/>
<dbReference type="GO" id="GO:0008983">
    <property type="term" value="F:protein-glutamate O-methyltransferase activity"/>
    <property type="evidence" value="ECO:0007669"/>
    <property type="project" value="UniProtKB-EC"/>
</dbReference>
<organism evidence="8 9">
    <name type="scientific">Thiomicrorhabdus sediminis</name>
    <dbReference type="NCBI Taxonomy" id="2580412"/>
    <lineage>
        <taxon>Bacteria</taxon>
        <taxon>Pseudomonadati</taxon>
        <taxon>Pseudomonadota</taxon>
        <taxon>Gammaproteobacteria</taxon>
        <taxon>Thiotrichales</taxon>
        <taxon>Piscirickettsiaceae</taxon>
        <taxon>Thiomicrorhabdus</taxon>
    </lineage>
</organism>
<dbReference type="SUPFAM" id="SSF47757">
    <property type="entry name" value="Chemotaxis receptor methyltransferase CheR, N-terminal domain"/>
    <property type="match status" value="1"/>
</dbReference>
<feature type="domain" description="CheR-type methyltransferase" evidence="7">
    <location>
        <begin position="1"/>
        <end position="276"/>
    </location>
</feature>
<evidence type="ECO:0000313" key="9">
    <source>
        <dbReference type="Proteomes" id="UP000304864"/>
    </source>
</evidence>
<accession>A0A4P9K7T5</accession>
<dbReference type="PANTHER" id="PTHR24422:SF19">
    <property type="entry name" value="CHEMOTAXIS PROTEIN METHYLTRANSFERASE"/>
    <property type="match status" value="1"/>
</dbReference>
<comment type="function">
    <text evidence="5">Methylation of the membrane-bound methyl-accepting chemotaxis proteins (MCP) to form gamma-glutamyl methyl ester residues in MCP.</text>
</comment>
<proteinExistence type="predicted"/>
<keyword evidence="2 5" id="KW-0489">Methyltransferase</keyword>
<feature type="binding site" evidence="6">
    <location>
        <begin position="220"/>
        <end position="221"/>
    </location>
    <ligand>
        <name>S-adenosyl-L-methionine</name>
        <dbReference type="ChEBI" id="CHEBI:59789"/>
    </ligand>
</feature>
<dbReference type="InterPro" id="IPR026024">
    <property type="entry name" value="Chemotaxis_MeTrfase_CheR"/>
</dbReference>
<feature type="binding site" evidence="6">
    <location>
        <position position="121"/>
    </location>
    <ligand>
        <name>S-adenosyl-L-methionine</name>
        <dbReference type="ChEBI" id="CHEBI:59789"/>
    </ligand>
</feature>